<evidence type="ECO:0000313" key="2">
    <source>
        <dbReference type="Proteomes" id="UP001272137"/>
    </source>
</evidence>
<organism evidence="1 2">
    <name type="scientific">Burkholderia thailandensis</name>
    <dbReference type="NCBI Taxonomy" id="57975"/>
    <lineage>
        <taxon>Bacteria</taxon>
        <taxon>Pseudomonadati</taxon>
        <taxon>Pseudomonadota</taxon>
        <taxon>Betaproteobacteria</taxon>
        <taxon>Burkholderiales</taxon>
        <taxon>Burkholderiaceae</taxon>
        <taxon>Burkholderia</taxon>
        <taxon>pseudomallei group</taxon>
    </lineage>
</organism>
<gene>
    <name evidence="1" type="ORF">C7S16_6681</name>
</gene>
<name>A0AAW9CT40_BURTH</name>
<dbReference type="EMBL" id="QXCT01000001">
    <property type="protein sequence ID" value="MDW9253332.1"/>
    <property type="molecule type" value="Genomic_DNA"/>
</dbReference>
<sequence>MPDDRKSARGVSTFLVFPAFSLVRRIARAADIQEKERAE</sequence>
<dbReference type="Proteomes" id="UP001272137">
    <property type="component" value="Unassembled WGS sequence"/>
</dbReference>
<proteinExistence type="predicted"/>
<reference evidence="1" key="1">
    <citation type="submission" date="2018-08" db="EMBL/GenBank/DDBJ databases">
        <title>Identification of Burkholderia cepacia strains that express a Burkholderia pseudomallei-like capsular polysaccharide.</title>
        <authorList>
            <person name="Burtnick M.N."/>
            <person name="Vongsouvath M."/>
            <person name="Newton P."/>
            <person name="Wuthiekanun V."/>
            <person name="Limmathurotsakul D."/>
            <person name="Brett P.J."/>
            <person name="Chantratita N."/>
            <person name="Dance D.A."/>
        </authorList>
    </citation>
    <scope>NUCLEOTIDE SEQUENCE</scope>
    <source>
        <strain evidence="1">SBXCC001</strain>
    </source>
</reference>
<protein>
    <submittedName>
        <fullName evidence="1">Uncharacterized protein</fullName>
    </submittedName>
</protein>
<evidence type="ECO:0000313" key="1">
    <source>
        <dbReference type="EMBL" id="MDW9253332.1"/>
    </source>
</evidence>
<dbReference type="AlphaFoldDB" id="A0AAW9CT40"/>
<accession>A0AAW9CT40</accession>
<comment type="caution">
    <text evidence="1">The sequence shown here is derived from an EMBL/GenBank/DDBJ whole genome shotgun (WGS) entry which is preliminary data.</text>
</comment>